<dbReference type="Proteomes" id="UP000053411">
    <property type="component" value="Unassembled WGS sequence"/>
</dbReference>
<dbReference type="RefSeq" id="XP_016627462.1">
    <property type="nucleotide sequence ID" value="XM_016781473.1"/>
</dbReference>
<accession>A0A0D2JSE0</accession>
<feature type="transmembrane region" description="Helical" evidence="4">
    <location>
        <begin position="83"/>
        <end position="102"/>
    </location>
</feature>
<feature type="compositionally biased region" description="Acidic residues" evidence="3">
    <location>
        <begin position="59"/>
        <end position="71"/>
    </location>
</feature>
<dbReference type="CDD" id="cd01301">
    <property type="entry name" value="rDP_like"/>
    <property type="match status" value="1"/>
</dbReference>
<comment type="cofactor">
    <cofactor evidence="2">
        <name>Zn(2+)</name>
        <dbReference type="ChEBI" id="CHEBI:29105"/>
    </cofactor>
</comment>
<dbReference type="OrthoDB" id="445695at2759"/>
<evidence type="ECO:0000256" key="3">
    <source>
        <dbReference type="SAM" id="MobiDB-lite"/>
    </source>
</evidence>
<dbReference type="VEuPathDB" id="FungiDB:Z520_10982"/>
<dbReference type="GeneID" id="27716728"/>
<gene>
    <name evidence="5" type="ORF">Z520_10982</name>
</gene>
<feature type="compositionally biased region" description="Pro residues" evidence="3">
    <location>
        <begin position="112"/>
        <end position="126"/>
    </location>
</feature>
<keyword evidence="4" id="KW-1133">Transmembrane helix</keyword>
<comment type="similarity">
    <text evidence="2">Belongs to the metallo-dependent hydrolases superfamily. Peptidase M19 family.</text>
</comment>
<keyword evidence="2" id="KW-0378">Hydrolase</keyword>
<dbReference type="GO" id="GO:0070573">
    <property type="term" value="F:metallodipeptidase activity"/>
    <property type="evidence" value="ECO:0007669"/>
    <property type="project" value="InterPro"/>
</dbReference>
<keyword evidence="2" id="KW-0645">Protease</keyword>
<keyword evidence="2" id="KW-0479">Metal-binding</keyword>
<dbReference type="SUPFAM" id="SSF51556">
    <property type="entry name" value="Metallo-dependent hydrolases"/>
    <property type="match status" value="1"/>
</dbReference>
<evidence type="ECO:0000256" key="2">
    <source>
        <dbReference type="RuleBase" id="RU341113"/>
    </source>
</evidence>
<evidence type="ECO:0000256" key="1">
    <source>
        <dbReference type="ARBA" id="ARBA00022997"/>
    </source>
</evidence>
<evidence type="ECO:0000313" key="6">
    <source>
        <dbReference type="Proteomes" id="UP000053411"/>
    </source>
</evidence>
<dbReference type="GO" id="GO:0046872">
    <property type="term" value="F:metal ion binding"/>
    <property type="evidence" value="ECO:0007669"/>
    <property type="project" value="UniProtKB-UniRule"/>
</dbReference>
<keyword evidence="2" id="KW-0862">Zinc</keyword>
<dbReference type="PANTHER" id="PTHR10443">
    <property type="entry name" value="MICROSOMAL DIPEPTIDASE"/>
    <property type="match status" value="1"/>
</dbReference>
<reference evidence="5 6" key="1">
    <citation type="submission" date="2015-01" db="EMBL/GenBank/DDBJ databases">
        <title>The Genome Sequence of Fonsecaea multimorphosa CBS 102226.</title>
        <authorList>
            <consortium name="The Broad Institute Genomics Platform"/>
            <person name="Cuomo C."/>
            <person name="de Hoog S."/>
            <person name="Gorbushina A."/>
            <person name="Stielow B."/>
            <person name="Teixiera M."/>
            <person name="Abouelleil A."/>
            <person name="Chapman S.B."/>
            <person name="Priest M."/>
            <person name="Young S.K."/>
            <person name="Wortman J."/>
            <person name="Nusbaum C."/>
            <person name="Birren B."/>
        </authorList>
    </citation>
    <scope>NUCLEOTIDE SEQUENCE [LARGE SCALE GENOMIC DNA]</scope>
    <source>
        <strain evidence="5 6">CBS 102226</strain>
    </source>
</reference>
<dbReference type="Gene3D" id="3.20.20.140">
    <property type="entry name" value="Metal-dependent hydrolases"/>
    <property type="match status" value="1"/>
</dbReference>
<dbReference type="GO" id="GO:0006508">
    <property type="term" value="P:proteolysis"/>
    <property type="evidence" value="ECO:0007669"/>
    <property type="project" value="UniProtKB-KW"/>
</dbReference>
<dbReference type="PROSITE" id="PS51365">
    <property type="entry name" value="RENAL_DIPEPTIDASE_2"/>
    <property type="match status" value="1"/>
</dbReference>
<dbReference type="InterPro" id="IPR032466">
    <property type="entry name" value="Metal_Hydrolase"/>
</dbReference>
<evidence type="ECO:0000313" key="5">
    <source>
        <dbReference type="EMBL" id="KIX93339.1"/>
    </source>
</evidence>
<dbReference type="InterPro" id="IPR008257">
    <property type="entry name" value="Pept_M19"/>
</dbReference>
<dbReference type="AlphaFoldDB" id="A0A0D2JSE0"/>
<feature type="compositionally biased region" description="Basic and acidic residues" evidence="3">
    <location>
        <begin position="38"/>
        <end position="48"/>
    </location>
</feature>
<dbReference type="STRING" id="1442371.A0A0D2JSE0"/>
<feature type="region of interest" description="Disordered" evidence="3">
    <location>
        <begin position="1"/>
        <end position="73"/>
    </location>
</feature>
<evidence type="ECO:0000256" key="4">
    <source>
        <dbReference type="SAM" id="Phobius"/>
    </source>
</evidence>
<keyword evidence="4" id="KW-0812">Transmembrane</keyword>
<dbReference type="Pfam" id="PF01244">
    <property type="entry name" value="Peptidase_M19"/>
    <property type="match status" value="1"/>
</dbReference>
<proteinExistence type="inferred from homology"/>
<dbReference type="PANTHER" id="PTHR10443:SF12">
    <property type="entry name" value="DIPEPTIDASE"/>
    <property type="match status" value="1"/>
</dbReference>
<sequence length="523" mass="57630">MSSKTELDPLLPQNEPAPEIQGYGFSRYRGYEGIQPAKEYKEPSRQWNEEIQPGGEGGDAGEEEEEEDDGQAFESTKAALNRIASIFFVVVFFGLVVTFLSGRSGDSGWEPKPTPRPRPLPGPNPRPGQTIEERAQAILAHTPLIDGHNDLAIFIRGAYKNKLHTKEFRDKFENGDMELNVDLPRLRNGRVGGAFWSAFVVCPENASEDFSDEQYASAVAHTLSQIDLIRRLQGEYTGNFTSATSPLDVALANFHSSRRLISPISIEGLHQIPQSAPLSTLRLYYALGVRAATLTWNCHNAFADAALISSLKNGTKVAPYHRGGLTSAGRDVIREMNRLGMLVDISHTSYWTQKAVLSNKTSAAPVIYSHSSAFALCPHPRNVHDDMLDLVKQTKSLVMINFSPGFISCLPPANETVLPEFYEKNNTLHQVARHVMYVGEKIGYDYVGLGSDFDGMGELTPKGLEGVDKYPDLIAELLRLGVSDADTAKIAGGNLIRVWKAVEAVAKRLQRQTLEGEDEVSGW</sequence>
<keyword evidence="1 2" id="KW-0224">Dipeptidase</keyword>
<keyword evidence="4" id="KW-0472">Membrane</keyword>
<dbReference type="EMBL" id="KN848095">
    <property type="protein sequence ID" value="KIX93339.1"/>
    <property type="molecule type" value="Genomic_DNA"/>
</dbReference>
<keyword evidence="2" id="KW-0482">Metalloprotease</keyword>
<keyword evidence="6" id="KW-1185">Reference proteome</keyword>
<protein>
    <recommendedName>
        <fullName evidence="2">Dipeptidase</fullName>
        <ecNumber evidence="2">3.4.13.19</ecNumber>
    </recommendedName>
</protein>
<dbReference type="EC" id="3.4.13.19" evidence="2"/>
<name>A0A0D2JSE0_9EURO</name>
<organism evidence="5 6">
    <name type="scientific">Fonsecaea multimorphosa CBS 102226</name>
    <dbReference type="NCBI Taxonomy" id="1442371"/>
    <lineage>
        <taxon>Eukaryota</taxon>
        <taxon>Fungi</taxon>
        <taxon>Dikarya</taxon>
        <taxon>Ascomycota</taxon>
        <taxon>Pezizomycotina</taxon>
        <taxon>Eurotiomycetes</taxon>
        <taxon>Chaetothyriomycetidae</taxon>
        <taxon>Chaetothyriales</taxon>
        <taxon>Herpotrichiellaceae</taxon>
        <taxon>Fonsecaea</taxon>
    </lineage>
</organism>
<comment type="catalytic activity">
    <reaction evidence="2">
        <text>an L-aminoacyl-L-amino acid + H2O = 2 an L-alpha-amino acid</text>
        <dbReference type="Rhea" id="RHEA:48940"/>
        <dbReference type="ChEBI" id="CHEBI:15377"/>
        <dbReference type="ChEBI" id="CHEBI:59869"/>
        <dbReference type="ChEBI" id="CHEBI:77460"/>
        <dbReference type="EC" id="3.4.13.19"/>
    </reaction>
</comment>
<feature type="region of interest" description="Disordered" evidence="3">
    <location>
        <begin position="104"/>
        <end position="129"/>
    </location>
</feature>